<gene>
    <name evidence="1" type="ORF">HB904_04000</name>
</gene>
<evidence type="ECO:0000313" key="2">
    <source>
        <dbReference type="Proteomes" id="UP000574104"/>
    </source>
</evidence>
<name>A0A842AGD9_9LIST</name>
<sequence>MTHKFKVGDRVQCIFENKHFTGTIKGYDDDNLAFIEPDRAFHDDIIMHDHQLAPAPALVVIPDCVAEYIEDLKEKGASLYTAILNLTKEEDDAFEDWATAIDNPYETFGRAWIDGYEVEKEPLYMVELPNLAYQTYLIKNDDGILAWQNTGAGTKFTETEIKAVDERYWQFAVPVKEREG</sequence>
<reference evidence="1 2" key="1">
    <citation type="submission" date="2020-03" db="EMBL/GenBank/DDBJ databases">
        <title>Soil Listeria distribution.</title>
        <authorList>
            <person name="Liao J."/>
            <person name="Wiedmann M."/>
        </authorList>
    </citation>
    <scope>NUCLEOTIDE SEQUENCE [LARGE SCALE GENOMIC DNA]</scope>
    <source>
        <strain evidence="1 2">FSL L7-1299</strain>
    </source>
</reference>
<proteinExistence type="predicted"/>
<organism evidence="1 2">
    <name type="scientific">Listeria booriae</name>
    <dbReference type="NCBI Taxonomy" id="1552123"/>
    <lineage>
        <taxon>Bacteria</taxon>
        <taxon>Bacillati</taxon>
        <taxon>Bacillota</taxon>
        <taxon>Bacilli</taxon>
        <taxon>Bacillales</taxon>
        <taxon>Listeriaceae</taxon>
        <taxon>Listeria</taxon>
    </lineage>
</organism>
<protein>
    <submittedName>
        <fullName evidence="1">DUF1642 domain-containing protein</fullName>
    </submittedName>
</protein>
<dbReference type="AlphaFoldDB" id="A0A842AGD9"/>
<dbReference type="InterPro" id="IPR012865">
    <property type="entry name" value="DUF1642"/>
</dbReference>
<dbReference type="Pfam" id="PF07852">
    <property type="entry name" value="DUF1642"/>
    <property type="match status" value="1"/>
</dbReference>
<accession>A0A842AGD9</accession>
<evidence type="ECO:0000313" key="1">
    <source>
        <dbReference type="EMBL" id="MBC1615335.1"/>
    </source>
</evidence>
<comment type="caution">
    <text evidence="1">The sequence shown here is derived from an EMBL/GenBank/DDBJ whole genome shotgun (WGS) entry which is preliminary data.</text>
</comment>
<dbReference type="Proteomes" id="UP000574104">
    <property type="component" value="Unassembled WGS sequence"/>
</dbReference>
<dbReference type="EMBL" id="JAARSH010000002">
    <property type="protein sequence ID" value="MBC1615335.1"/>
    <property type="molecule type" value="Genomic_DNA"/>
</dbReference>
<dbReference type="RefSeq" id="WP_185434230.1">
    <property type="nucleotide sequence ID" value="NZ_JAARSH010000002.1"/>
</dbReference>